<dbReference type="Proteomes" id="UP000194280">
    <property type="component" value="Unassembled WGS sequence"/>
</dbReference>
<protein>
    <recommendedName>
        <fullName evidence="5">Azaphilone pigments biosynthesis cluster protein L N-terminal domain-containing protein</fullName>
    </recommendedName>
</protein>
<feature type="domain" description="Azaphilone pigments biosynthesis cluster protein L N-terminal" evidence="5">
    <location>
        <begin position="1"/>
        <end position="185"/>
    </location>
</feature>
<feature type="repeat" description="ANK" evidence="3">
    <location>
        <begin position="424"/>
        <end position="456"/>
    </location>
</feature>
<feature type="repeat" description="ANK" evidence="3">
    <location>
        <begin position="457"/>
        <end position="489"/>
    </location>
</feature>
<dbReference type="Pfam" id="PF12796">
    <property type="entry name" value="Ank_2"/>
    <property type="match status" value="1"/>
</dbReference>
<proteinExistence type="predicted"/>
<dbReference type="VEuPathDB" id="FungiDB:BTJ68_00202"/>
<comment type="caution">
    <text evidence="6">The sequence shown here is derived from an EMBL/GenBank/DDBJ whole genome shotgun (WGS) entry which is preliminary data.</text>
</comment>
<feature type="compositionally biased region" description="Polar residues" evidence="4">
    <location>
        <begin position="615"/>
        <end position="626"/>
    </location>
</feature>
<dbReference type="PANTHER" id="PTHR24198:SF194">
    <property type="entry name" value="INVERSIN-A"/>
    <property type="match status" value="1"/>
</dbReference>
<evidence type="ECO:0000313" key="7">
    <source>
        <dbReference type="Proteomes" id="UP000194280"/>
    </source>
</evidence>
<evidence type="ECO:0000313" key="6">
    <source>
        <dbReference type="EMBL" id="OTA40007.1"/>
    </source>
</evidence>
<dbReference type="Pfam" id="PF17111">
    <property type="entry name" value="PigL_N"/>
    <property type="match status" value="1"/>
</dbReference>
<name>A0A1Z5TVF3_HORWE</name>
<keyword evidence="1" id="KW-0677">Repeat</keyword>
<evidence type="ECO:0000256" key="2">
    <source>
        <dbReference type="ARBA" id="ARBA00023043"/>
    </source>
</evidence>
<dbReference type="SUPFAM" id="SSF48403">
    <property type="entry name" value="Ankyrin repeat"/>
    <property type="match status" value="1"/>
</dbReference>
<dbReference type="InParanoid" id="A0A1Z5TVF3"/>
<organism evidence="6 7">
    <name type="scientific">Hortaea werneckii EXF-2000</name>
    <dbReference type="NCBI Taxonomy" id="1157616"/>
    <lineage>
        <taxon>Eukaryota</taxon>
        <taxon>Fungi</taxon>
        <taxon>Dikarya</taxon>
        <taxon>Ascomycota</taxon>
        <taxon>Pezizomycotina</taxon>
        <taxon>Dothideomycetes</taxon>
        <taxon>Dothideomycetidae</taxon>
        <taxon>Mycosphaerellales</taxon>
        <taxon>Teratosphaeriaceae</taxon>
        <taxon>Hortaea</taxon>
    </lineage>
</organism>
<evidence type="ECO:0000259" key="5">
    <source>
        <dbReference type="Pfam" id="PF17111"/>
    </source>
</evidence>
<gene>
    <name evidence="6" type="ORF">BTJ68_00202</name>
</gene>
<dbReference type="EMBL" id="MUNK01000001">
    <property type="protein sequence ID" value="OTA40007.1"/>
    <property type="molecule type" value="Genomic_DNA"/>
</dbReference>
<dbReference type="PANTHER" id="PTHR24198">
    <property type="entry name" value="ANKYRIN REPEAT AND PROTEIN KINASE DOMAIN-CONTAINING PROTEIN"/>
    <property type="match status" value="1"/>
</dbReference>
<dbReference type="InterPro" id="IPR002110">
    <property type="entry name" value="Ankyrin_rpt"/>
</dbReference>
<dbReference type="SMART" id="SM00248">
    <property type="entry name" value="ANK"/>
    <property type="match status" value="4"/>
</dbReference>
<reference evidence="6 7" key="1">
    <citation type="submission" date="2017-01" db="EMBL/GenBank/DDBJ databases">
        <title>The recent genome duplication of the halophilic yeast Hortaea werneckii: insights from long-read sequencing.</title>
        <authorList>
            <person name="Sinha S."/>
            <person name="Flibotte S."/>
            <person name="Neira M."/>
            <person name="Lenassi M."/>
            <person name="Gostincar C."/>
            <person name="Stajich J.E."/>
            <person name="Nislow C.E."/>
        </authorList>
    </citation>
    <scope>NUCLEOTIDE SEQUENCE [LARGE SCALE GENOMIC DNA]</scope>
    <source>
        <strain evidence="6 7">EXF-2000</strain>
    </source>
</reference>
<dbReference type="InterPro" id="IPR036770">
    <property type="entry name" value="Ankyrin_rpt-contain_sf"/>
</dbReference>
<dbReference type="PROSITE" id="PS50088">
    <property type="entry name" value="ANK_REPEAT"/>
    <property type="match status" value="2"/>
</dbReference>
<evidence type="ECO:0000256" key="3">
    <source>
        <dbReference type="PROSITE-ProRule" id="PRU00023"/>
    </source>
</evidence>
<accession>A0A1Z5TVF3</accession>
<feature type="compositionally biased region" description="Acidic residues" evidence="4">
    <location>
        <begin position="753"/>
        <end position="764"/>
    </location>
</feature>
<sequence>MDPLSITASCIAILEASTATGKALNKLIALRKAPEDLQQLFNEREASRALLVVVRSTLLKIQGTAVYRDNREALEQLLTRFRNEIGSLDALLEYQLTQPEANSNGLAEVRKLQWMKAGPKIRDIKQRIRDARSGLKSAFDALNLQQSVDAYQTALQIQTVVFQNQEDSQYRQATLLEEFTTQRTESRRANERLQHSIADVSATGREQARIDTKRHEELLLLLRDLQLRQPSWSARIHAYDAAPLRDPMGNQAINGPITDAIAPSTVRITATMATNRCPPICKCCCHVRTSFATPRYLQRFLGQLMLDYTSLLQPKACNYPPCKKRPGKSQFTYVFPTWFASRSLIVNGTSGGLTGIGASWTLRIPFILPNSDLLWRYIEDDDLSSLRHRISRYIPNLNVVDEDGYSPMLLLVANFASVNSTDTAGWTPLHWAAYRDDIISSKLLLEWRANVDAVDKMGSTPLIIACRFGSRECVQLLIEKGADVRTIDANGQTVLFRLSNDCASFVGDFIRSGVHLEQRNVEGVTTLVDSITGEESSAVTAALCAMGADIDCRDESGQNAIGIAIFNNNAGGLETLVQHLQQRSEVTMAYGSEDIMQASSSKAGKKALHGVSKGEASQSMPLSRPSSPRHWAPDKYGCNALHDAALYGGTQVLKILAGADLRGLDPLEQDKRGNTPDDCFYQYRDINCDTVRAPLEEEEAAWRTLMNSARRQNGLLIDCEDDESLNYSYDPNRNDKYQVVHWNADDWGTSSDESGDESQDEDIFQDAVQEL</sequence>
<dbReference type="PROSITE" id="PS50297">
    <property type="entry name" value="ANK_REP_REGION"/>
    <property type="match status" value="2"/>
</dbReference>
<feature type="region of interest" description="Disordered" evidence="4">
    <location>
        <begin position="601"/>
        <end position="629"/>
    </location>
</feature>
<dbReference type="InterPro" id="IPR031348">
    <property type="entry name" value="PigL_N"/>
</dbReference>
<keyword evidence="2 3" id="KW-0040">ANK repeat</keyword>
<dbReference type="OrthoDB" id="341259at2759"/>
<keyword evidence="7" id="KW-1185">Reference proteome</keyword>
<evidence type="ECO:0000256" key="1">
    <source>
        <dbReference type="ARBA" id="ARBA00022737"/>
    </source>
</evidence>
<dbReference type="AlphaFoldDB" id="A0A1Z5TVF3"/>
<feature type="region of interest" description="Disordered" evidence="4">
    <location>
        <begin position="745"/>
        <end position="771"/>
    </location>
</feature>
<evidence type="ECO:0000256" key="4">
    <source>
        <dbReference type="SAM" id="MobiDB-lite"/>
    </source>
</evidence>
<dbReference type="STRING" id="1157616.A0A1Z5TVF3"/>
<dbReference type="Gene3D" id="1.25.40.20">
    <property type="entry name" value="Ankyrin repeat-containing domain"/>
    <property type="match status" value="2"/>
</dbReference>